<dbReference type="Proteomes" id="UP000305948">
    <property type="component" value="Unassembled WGS sequence"/>
</dbReference>
<dbReference type="SUPFAM" id="SSF56219">
    <property type="entry name" value="DNase I-like"/>
    <property type="match status" value="1"/>
</dbReference>
<dbReference type="GO" id="GO:0004519">
    <property type="term" value="F:endonuclease activity"/>
    <property type="evidence" value="ECO:0007669"/>
    <property type="project" value="UniProtKB-KW"/>
</dbReference>
<dbReference type="OrthoDB" id="428734at2759"/>
<dbReference type="EMBL" id="ML213503">
    <property type="protein sequence ID" value="TFK57174.1"/>
    <property type="molecule type" value="Genomic_DNA"/>
</dbReference>
<evidence type="ECO:0000313" key="6">
    <source>
        <dbReference type="Proteomes" id="UP000305948"/>
    </source>
</evidence>
<gene>
    <name evidence="5" type="ORF">OE88DRAFT_1650791</name>
</gene>
<dbReference type="AlphaFoldDB" id="A0A5C3NHI7"/>
<reference evidence="5 6" key="1">
    <citation type="journal article" date="2019" name="Nat. Ecol. Evol.">
        <title>Megaphylogeny resolves global patterns of mushroom evolution.</title>
        <authorList>
            <person name="Varga T."/>
            <person name="Krizsan K."/>
            <person name="Foldi C."/>
            <person name="Dima B."/>
            <person name="Sanchez-Garcia M."/>
            <person name="Sanchez-Ramirez S."/>
            <person name="Szollosi G.J."/>
            <person name="Szarkandi J.G."/>
            <person name="Papp V."/>
            <person name="Albert L."/>
            <person name="Andreopoulos W."/>
            <person name="Angelini C."/>
            <person name="Antonin V."/>
            <person name="Barry K.W."/>
            <person name="Bougher N.L."/>
            <person name="Buchanan P."/>
            <person name="Buyck B."/>
            <person name="Bense V."/>
            <person name="Catcheside P."/>
            <person name="Chovatia M."/>
            <person name="Cooper J."/>
            <person name="Damon W."/>
            <person name="Desjardin D."/>
            <person name="Finy P."/>
            <person name="Geml J."/>
            <person name="Haridas S."/>
            <person name="Hughes K."/>
            <person name="Justo A."/>
            <person name="Karasinski D."/>
            <person name="Kautmanova I."/>
            <person name="Kiss B."/>
            <person name="Kocsube S."/>
            <person name="Kotiranta H."/>
            <person name="LaButti K.M."/>
            <person name="Lechner B.E."/>
            <person name="Liimatainen K."/>
            <person name="Lipzen A."/>
            <person name="Lukacs Z."/>
            <person name="Mihaltcheva S."/>
            <person name="Morgado L.N."/>
            <person name="Niskanen T."/>
            <person name="Noordeloos M.E."/>
            <person name="Ohm R.A."/>
            <person name="Ortiz-Santana B."/>
            <person name="Ovrebo C."/>
            <person name="Racz N."/>
            <person name="Riley R."/>
            <person name="Savchenko A."/>
            <person name="Shiryaev A."/>
            <person name="Soop K."/>
            <person name="Spirin V."/>
            <person name="Szebenyi C."/>
            <person name="Tomsovsky M."/>
            <person name="Tulloss R.E."/>
            <person name="Uehling J."/>
            <person name="Grigoriev I.V."/>
            <person name="Vagvolgyi C."/>
            <person name="Papp T."/>
            <person name="Martin F.M."/>
            <person name="Miettinen O."/>
            <person name="Hibbett D.S."/>
            <person name="Nagy L.G."/>
        </authorList>
    </citation>
    <scope>NUCLEOTIDE SEQUENCE [LARGE SCALE GENOMIC DNA]</scope>
    <source>
        <strain evidence="5 6">OMC1185</strain>
    </source>
</reference>
<dbReference type="PANTHER" id="PTHR12121:SF45">
    <property type="entry name" value="NOCTURNIN"/>
    <property type="match status" value="1"/>
</dbReference>
<keyword evidence="6" id="KW-1185">Reference proteome</keyword>
<evidence type="ECO:0000256" key="1">
    <source>
        <dbReference type="ARBA" id="ARBA00010774"/>
    </source>
</evidence>
<feature type="domain" description="Endonuclease/exonuclease/phosphatase" evidence="4">
    <location>
        <begin position="68"/>
        <end position="412"/>
    </location>
</feature>
<evidence type="ECO:0000313" key="5">
    <source>
        <dbReference type="EMBL" id="TFK57174.1"/>
    </source>
</evidence>
<feature type="compositionally biased region" description="Polar residues" evidence="3">
    <location>
        <begin position="1"/>
        <end position="11"/>
    </location>
</feature>
<feature type="region of interest" description="Disordered" evidence="3">
    <location>
        <begin position="1"/>
        <end position="32"/>
    </location>
</feature>
<evidence type="ECO:0000256" key="3">
    <source>
        <dbReference type="SAM" id="MobiDB-lite"/>
    </source>
</evidence>
<dbReference type="Gene3D" id="3.60.10.10">
    <property type="entry name" value="Endonuclease/exonuclease/phosphatase"/>
    <property type="match status" value="1"/>
</dbReference>
<keyword evidence="5" id="KW-0540">Nuclease</keyword>
<dbReference type="GO" id="GO:0000175">
    <property type="term" value="F:3'-5'-RNA exonuclease activity"/>
    <property type="evidence" value="ECO:0007669"/>
    <property type="project" value="TreeGrafter"/>
</dbReference>
<keyword evidence="5" id="KW-0269">Exonuclease</keyword>
<feature type="region of interest" description="Disordered" evidence="3">
    <location>
        <begin position="288"/>
        <end position="319"/>
    </location>
</feature>
<dbReference type="PANTHER" id="PTHR12121">
    <property type="entry name" value="CARBON CATABOLITE REPRESSOR PROTEIN 4"/>
    <property type="match status" value="1"/>
</dbReference>
<dbReference type="InterPro" id="IPR050410">
    <property type="entry name" value="CCR4/nocturin_mRNA_transcr"/>
</dbReference>
<dbReference type="Pfam" id="PF03372">
    <property type="entry name" value="Exo_endo_phos"/>
    <property type="match status" value="1"/>
</dbReference>
<evidence type="ECO:0000259" key="4">
    <source>
        <dbReference type="Pfam" id="PF03372"/>
    </source>
</evidence>
<protein>
    <submittedName>
        <fullName evidence="5">Endonuclease/exonuclease/phosphatase</fullName>
    </submittedName>
</protein>
<comment type="similarity">
    <text evidence="1">Belongs to the CCR4/nocturin family.</text>
</comment>
<name>A0A5C3NHI7_9AGAM</name>
<dbReference type="InterPro" id="IPR005135">
    <property type="entry name" value="Endo/exonuclease/phosphatase"/>
</dbReference>
<dbReference type="GO" id="GO:0006139">
    <property type="term" value="P:nucleobase-containing compound metabolic process"/>
    <property type="evidence" value="ECO:0007669"/>
    <property type="project" value="UniProtKB-ARBA"/>
</dbReference>
<keyword evidence="2" id="KW-0378">Hydrolase</keyword>
<dbReference type="InterPro" id="IPR036691">
    <property type="entry name" value="Endo/exonu/phosph_ase_sf"/>
</dbReference>
<proteinExistence type="inferred from homology"/>
<sequence>MLSKGTYQLTPEQLAKQEERRRKKQLAVQSPPQKLSLINEEKGRTIPRSWFRLQETDSASTEQRIKIMTWNLLAQCLVRRELFPNSDCLKAPQREHMIYLEIATRNADIICLQEVDRLEKVIPVLESIGYAHTYAAGPKKLHGSLIAYKKDAYEKVAERVVYYDEEDIRQSDHERARRGASFRTKNIGNVVALKSTGSQNKGVVVATTHLFWHPRYTYERARQAGILRREVIGFQKAEGHNEWPCIIAGDFNAPPDDATYALLVGDPILPSQEDRLSFSRVVHATIDPSTPIKTSADDDEGASVQTNEEGEAETDPDRMITNARKADPEDGLLSTAELADLYSAHDSRRLKSLYEEGLRLAKAQNSSGAKIRTFGDRLDSREAEWRNRHGSHEPEWTSFTHYWRATLDYIFVIDPPDQVSRVCGVLNPLQTEDLEPGLPRLGISGSDHVSLVAEVAWSKGSGS</sequence>
<keyword evidence="5" id="KW-0255">Endonuclease</keyword>
<accession>A0A5C3NHI7</accession>
<evidence type="ECO:0000256" key="2">
    <source>
        <dbReference type="ARBA" id="ARBA00022801"/>
    </source>
</evidence>
<organism evidence="5 6">
    <name type="scientific">Heliocybe sulcata</name>
    <dbReference type="NCBI Taxonomy" id="5364"/>
    <lineage>
        <taxon>Eukaryota</taxon>
        <taxon>Fungi</taxon>
        <taxon>Dikarya</taxon>
        <taxon>Basidiomycota</taxon>
        <taxon>Agaricomycotina</taxon>
        <taxon>Agaricomycetes</taxon>
        <taxon>Gloeophyllales</taxon>
        <taxon>Gloeophyllaceae</taxon>
        <taxon>Heliocybe</taxon>
    </lineage>
</organism>